<gene>
    <name evidence="3" type="ORF">LITE_LOCUS31948</name>
</gene>
<dbReference type="FunFam" id="1.25.40.10:FF:000366">
    <property type="entry name" value="Pentatricopeptide (PPR) repeat-containing protein"/>
    <property type="match status" value="1"/>
</dbReference>
<dbReference type="Pfam" id="PF20431">
    <property type="entry name" value="E_motif"/>
    <property type="match status" value="1"/>
</dbReference>
<keyword evidence="4" id="KW-1185">Reference proteome</keyword>
<evidence type="ECO:0000256" key="1">
    <source>
        <dbReference type="ARBA" id="ARBA00022737"/>
    </source>
</evidence>
<dbReference type="InterPro" id="IPR046848">
    <property type="entry name" value="E_motif"/>
</dbReference>
<dbReference type="FunFam" id="1.25.40.10:FF:000196">
    <property type="entry name" value="Pentatricopeptide repeat-containing protein At4g14850"/>
    <property type="match status" value="1"/>
</dbReference>
<organism evidence="3 4">
    <name type="scientific">Linum tenue</name>
    <dbReference type="NCBI Taxonomy" id="586396"/>
    <lineage>
        <taxon>Eukaryota</taxon>
        <taxon>Viridiplantae</taxon>
        <taxon>Streptophyta</taxon>
        <taxon>Embryophyta</taxon>
        <taxon>Tracheophyta</taxon>
        <taxon>Spermatophyta</taxon>
        <taxon>Magnoliopsida</taxon>
        <taxon>eudicotyledons</taxon>
        <taxon>Gunneridae</taxon>
        <taxon>Pentapetalae</taxon>
        <taxon>rosids</taxon>
        <taxon>fabids</taxon>
        <taxon>Malpighiales</taxon>
        <taxon>Linaceae</taxon>
        <taxon>Linum</taxon>
    </lineage>
</organism>
<protein>
    <submittedName>
        <fullName evidence="3">Uncharacterized protein</fullName>
    </submittedName>
</protein>
<keyword evidence="1" id="KW-0677">Repeat</keyword>
<dbReference type="GO" id="GO:0009451">
    <property type="term" value="P:RNA modification"/>
    <property type="evidence" value="ECO:0007669"/>
    <property type="project" value="InterPro"/>
</dbReference>
<dbReference type="Pfam" id="PF13041">
    <property type="entry name" value="PPR_2"/>
    <property type="match status" value="3"/>
</dbReference>
<feature type="repeat" description="PPR" evidence="2">
    <location>
        <begin position="151"/>
        <end position="185"/>
    </location>
</feature>
<dbReference type="SUPFAM" id="SSF48452">
    <property type="entry name" value="TPR-like"/>
    <property type="match status" value="1"/>
</dbReference>
<reference evidence="3" key="1">
    <citation type="submission" date="2022-08" db="EMBL/GenBank/DDBJ databases">
        <authorList>
            <person name="Gutierrez-Valencia J."/>
        </authorList>
    </citation>
    <scope>NUCLEOTIDE SEQUENCE</scope>
</reference>
<dbReference type="PANTHER" id="PTHR47926:SF406">
    <property type="entry name" value="REPEAT (PPR) SUPERFAMILY PROTEIN, PUTATIVE-RELATED"/>
    <property type="match status" value="1"/>
</dbReference>
<dbReference type="EMBL" id="CAMGYJ010000008">
    <property type="protein sequence ID" value="CAI0454398.1"/>
    <property type="molecule type" value="Genomic_DNA"/>
</dbReference>
<comment type="caution">
    <text evidence="3">The sequence shown here is derived from an EMBL/GenBank/DDBJ whole genome shotgun (WGS) entry which is preliminary data.</text>
</comment>
<feature type="repeat" description="PPR" evidence="2">
    <location>
        <begin position="657"/>
        <end position="691"/>
    </location>
</feature>
<feature type="repeat" description="PPR" evidence="2">
    <location>
        <begin position="556"/>
        <end position="590"/>
    </location>
</feature>
<feature type="repeat" description="PPR" evidence="2">
    <location>
        <begin position="354"/>
        <end position="388"/>
    </location>
</feature>
<sequence>MVHGRSPSSRLSQFATLFFQFQPSQIRLPYRPISILCFSSTATASNRATESTYKLATFSHIYQECSLQRALNPGKQAHARMVVSGFVPTTFVSNCLIQMYVKCLNLVNANKVFDGMTQRDVVSYNAVIFGFAGCGEMGIARKIFDEMSVRDAVSWNSIISGFLQNGEHGKAMAVFSEMGRSGVKFDRTTFAVALKASAGLGDCYVGVQLHGLAIRLGLVNDVFTGSALLDMYGKCNRVDDSLTVFREIPEKNWVSWSAMIAACTQNNRLFMGLELFNEMQNTGGVGVSQSIYATIFRSCAGLSASDLGAQFHCHAIKTDFGSDVIVGTATLDMYAKSGSIGDAHKLFNSMRKHNLQSYNAIIVGYARCGEGSEAMLLFRHLMKSNLGFDEITLSGAFCGCASIKEKFLGLQLHALTIKTVFYTNVCVVNAMIDMYGKCGALVEATSVFNEMMYRDAVSWNAIIAANEQNACEDYTLPIFSLMLRFGMEPDEFTYGSVLKACAGQQSAGSGKEIHGRIIKSGLGLEPFIGGALVDMYCKCGAMKEAEKIHERSDPQPMVSWNAIISGFSLLQQSEDAQRFFLYMLEAGVKPDNFTYAAILDTCANLATVGLGMQIHAQVIKQQLQSDVYISSTLVDMYSKCGKLQDSELMYEKAPKKDLVAWNSLICGYSQHGLGEKALIVFEEKRPEKVNPNRATFLSVLRACAHKGLLGTGMSYFHTMQKEHRLEPEIEHYSCMVDLLGRSGKTEEALRLIEGMPFEADAIIWRTLLSICKMDGNVEIAEKAASCILQLEPDDSSAYILLCNIYADAGMWGKVSEARKRMKANRLKKEPGCSWIEIRDEVHRFVSGDQSHLRCDNIYENLSLLVDEMKWTGDMSFEFHL</sequence>
<dbReference type="InterPro" id="IPR002885">
    <property type="entry name" value="PPR_rpt"/>
</dbReference>
<evidence type="ECO:0000256" key="2">
    <source>
        <dbReference type="PROSITE-ProRule" id="PRU00708"/>
    </source>
</evidence>
<dbReference type="Proteomes" id="UP001154282">
    <property type="component" value="Unassembled WGS sequence"/>
</dbReference>
<accession>A0AAV0N7C0</accession>
<dbReference type="FunFam" id="1.25.40.10:FF:000780">
    <property type="entry name" value="Pentatricopeptide repeat-containing protein isoform A"/>
    <property type="match status" value="1"/>
</dbReference>
<dbReference type="InterPro" id="IPR046960">
    <property type="entry name" value="PPR_At4g14850-like_plant"/>
</dbReference>
<dbReference type="Pfam" id="PF01535">
    <property type="entry name" value="PPR"/>
    <property type="match status" value="9"/>
</dbReference>
<dbReference type="GO" id="GO:0003723">
    <property type="term" value="F:RNA binding"/>
    <property type="evidence" value="ECO:0007669"/>
    <property type="project" value="InterPro"/>
</dbReference>
<evidence type="ECO:0000313" key="3">
    <source>
        <dbReference type="EMBL" id="CAI0454398.1"/>
    </source>
</evidence>
<dbReference type="InterPro" id="IPR011990">
    <property type="entry name" value="TPR-like_helical_dom_sf"/>
</dbReference>
<dbReference type="FunFam" id="1.25.40.10:FF:000669">
    <property type="entry name" value="Pentatricopeptide repeat-containing protein At4g33990"/>
    <property type="match status" value="1"/>
</dbReference>
<feature type="repeat" description="PPR" evidence="2">
    <location>
        <begin position="120"/>
        <end position="150"/>
    </location>
</feature>
<name>A0AAV0N7C0_9ROSI</name>
<dbReference type="Gene3D" id="1.25.40.10">
    <property type="entry name" value="Tetratricopeptide repeat domain"/>
    <property type="match status" value="7"/>
</dbReference>
<evidence type="ECO:0000313" key="4">
    <source>
        <dbReference type="Proteomes" id="UP001154282"/>
    </source>
</evidence>
<proteinExistence type="predicted"/>
<dbReference type="AlphaFoldDB" id="A0AAV0N7C0"/>
<feature type="repeat" description="PPR" evidence="2">
    <location>
        <begin position="424"/>
        <end position="458"/>
    </location>
</feature>
<dbReference type="PROSITE" id="PS51375">
    <property type="entry name" value="PPR"/>
    <property type="match status" value="7"/>
</dbReference>
<dbReference type="NCBIfam" id="TIGR00756">
    <property type="entry name" value="PPR"/>
    <property type="match status" value="4"/>
</dbReference>
<feature type="repeat" description="PPR" evidence="2">
    <location>
        <begin position="221"/>
        <end position="255"/>
    </location>
</feature>
<dbReference type="PANTHER" id="PTHR47926">
    <property type="entry name" value="PENTATRICOPEPTIDE REPEAT-CONTAINING PROTEIN"/>
    <property type="match status" value="1"/>
</dbReference>
<dbReference type="FunFam" id="1.25.40.10:FF:000031">
    <property type="entry name" value="Pentatricopeptide repeat-containing protein mitochondrial"/>
    <property type="match status" value="1"/>
</dbReference>